<comment type="caution">
    <text evidence="3">The sequence shown here is derived from an EMBL/GenBank/DDBJ whole genome shotgun (WGS) entry which is preliminary data.</text>
</comment>
<dbReference type="Proteomes" id="UP001501578">
    <property type="component" value="Unassembled WGS sequence"/>
</dbReference>
<accession>A0ABN1QK06</accession>
<gene>
    <name evidence="3" type="ORF">GCM10009560_57450</name>
</gene>
<feature type="transmembrane region" description="Helical" evidence="2">
    <location>
        <begin position="36"/>
        <end position="56"/>
    </location>
</feature>
<name>A0ABN1QK06_9ACTN</name>
<reference evidence="3 4" key="1">
    <citation type="journal article" date="2019" name="Int. J. Syst. Evol. Microbiol.">
        <title>The Global Catalogue of Microorganisms (GCM) 10K type strain sequencing project: providing services to taxonomists for standard genome sequencing and annotation.</title>
        <authorList>
            <consortium name="The Broad Institute Genomics Platform"/>
            <consortium name="The Broad Institute Genome Sequencing Center for Infectious Disease"/>
            <person name="Wu L."/>
            <person name="Ma J."/>
        </authorList>
    </citation>
    <scope>NUCLEOTIDE SEQUENCE [LARGE SCALE GENOMIC DNA]</scope>
    <source>
        <strain evidence="3 4">JCM 11136</strain>
    </source>
</reference>
<evidence type="ECO:0000256" key="2">
    <source>
        <dbReference type="SAM" id="Phobius"/>
    </source>
</evidence>
<evidence type="ECO:0000313" key="3">
    <source>
        <dbReference type="EMBL" id="GAA0943799.1"/>
    </source>
</evidence>
<protein>
    <recommendedName>
        <fullName evidence="5">MFS transporter</fullName>
    </recommendedName>
</protein>
<keyword evidence="2" id="KW-0472">Membrane</keyword>
<dbReference type="EMBL" id="BAAAHQ010000035">
    <property type="protein sequence ID" value="GAA0943799.1"/>
    <property type="molecule type" value="Genomic_DNA"/>
</dbReference>
<evidence type="ECO:0008006" key="5">
    <source>
        <dbReference type="Google" id="ProtNLM"/>
    </source>
</evidence>
<keyword evidence="2" id="KW-1133">Transmembrane helix</keyword>
<evidence type="ECO:0000256" key="1">
    <source>
        <dbReference type="SAM" id="MobiDB-lite"/>
    </source>
</evidence>
<sequence>MSPRDPILRLSRAAVFAAACVAVTAGGHLFAGGSAISPAALAAAALAALALAYTLIGRERARETVLTATAGTQLALHELFAQTSRDHPADDAHGHLGMTAAHLMVALLTGWWLHRGESAVWTMLRLWGAAPLRPVRLLLPTPPGSPSRVRPAVPSSEISPPRSREFAAAVHRRGPPAAIGVG</sequence>
<dbReference type="RefSeq" id="WP_343953210.1">
    <property type="nucleotide sequence ID" value="NZ_BAAAHQ010000035.1"/>
</dbReference>
<keyword evidence="4" id="KW-1185">Reference proteome</keyword>
<feature type="compositionally biased region" description="Low complexity" evidence="1">
    <location>
        <begin position="146"/>
        <end position="161"/>
    </location>
</feature>
<organism evidence="3 4">
    <name type="scientific">Nonomuraea longicatena</name>
    <dbReference type="NCBI Taxonomy" id="83682"/>
    <lineage>
        <taxon>Bacteria</taxon>
        <taxon>Bacillati</taxon>
        <taxon>Actinomycetota</taxon>
        <taxon>Actinomycetes</taxon>
        <taxon>Streptosporangiales</taxon>
        <taxon>Streptosporangiaceae</taxon>
        <taxon>Nonomuraea</taxon>
    </lineage>
</organism>
<proteinExistence type="predicted"/>
<keyword evidence="2" id="KW-0812">Transmembrane</keyword>
<feature type="transmembrane region" description="Helical" evidence="2">
    <location>
        <begin position="12"/>
        <end position="30"/>
    </location>
</feature>
<evidence type="ECO:0000313" key="4">
    <source>
        <dbReference type="Proteomes" id="UP001501578"/>
    </source>
</evidence>
<feature type="region of interest" description="Disordered" evidence="1">
    <location>
        <begin position="141"/>
        <end position="162"/>
    </location>
</feature>